<feature type="non-terminal residue" evidence="2">
    <location>
        <position position="307"/>
    </location>
</feature>
<protein>
    <recommendedName>
        <fullName evidence="1">MINDY deubiquitinase domain-containing protein</fullName>
    </recommendedName>
</protein>
<dbReference type="GO" id="GO:0004843">
    <property type="term" value="F:cysteine-type deubiquitinase activity"/>
    <property type="evidence" value="ECO:0007669"/>
    <property type="project" value="InterPro"/>
</dbReference>
<name>A0A1E3NV42_WICAA</name>
<reference evidence="2 3" key="1">
    <citation type="journal article" date="2016" name="Proc. Natl. Acad. Sci. U.S.A.">
        <title>Comparative genomics of biotechnologically important yeasts.</title>
        <authorList>
            <person name="Riley R."/>
            <person name="Haridas S."/>
            <person name="Wolfe K.H."/>
            <person name="Lopes M.R."/>
            <person name="Hittinger C.T."/>
            <person name="Goeker M."/>
            <person name="Salamov A.A."/>
            <person name="Wisecaver J.H."/>
            <person name="Long T.M."/>
            <person name="Calvey C.H."/>
            <person name="Aerts A.L."/>
            <person name="Barry K.W."/>
            <person name="Choi C."/>
            <person name="Clum A."/>
            <person name="Coughlan A.Y."/>
            <person name="Deshpande S."/>
            <person name="Douglass A.P."/>
            <person name="Hanson S.J."/>
            <person name="Klenk H.-P."/>
            <person name="LaButti K.M."/>
            <person name="Lapidus A."/>
            <person name="Lindquist E.A."/>
            <person name="Lipzen A.M."/>
            <person name="Meier-Kolthoff J.P."/>
            <person name="Ohm R.A."/>
            <person name="Otillar R.P."/>
            <person name="Pangilinan J.L."/>
            <person name="Peng Y."/>
            <person name="Rokas A."/>
            <person name="Rosa C.A."/>
            <person name="Scheuner C."/>
            <person name="Sibirny A.A."/>
            <person name="Slot J.C."/>
            <person name="Stielow J.B."/>
            <person name="Sun H."/>
            <person name="Kurtzman C.P."/>
            <person name="Blackwell M."/>
            <person name="Grigoriev I.V."/>
            <person name="Jeffries T.W."/>
        </authorList>
    </citation>
    <scope>NUCLEOTIDE SEQUENCE [LARGE SCALE GENOMIC DNA]</scope>
    <source>
        <strain evidence="3">ATCC 58044 / CBS 1984 / NCYC 433 / NRRL Y-366-8</strain>
    </source>
</reference>
<dbReference type="PANTHER" id="PTHR18063">
    <property type="entry name" value="NF-E2 INDUCIBLE PROTEIN"/>
    <property type="match status" value="1"/>
</dbReference>
<dbReference type="GO" id="GO:0071108">
    <property type="term" value="P:protein K48-linked deubiquitination"/>
    <property type="evidence" value="ECO:0007669"/>
    <property type="project" value="TreeGrafter"/>
</dbReference>
<feature type="domain" description="MINDY deubiquitinase" evidence="1">
    <location>
        <begin position="3"/>
        <end position="264"/>
    </location>
</feature>
<dbReference type="EMBL" id="KV454214">
    <property type="protein sequence ID" value="ODQ57069.1"/>
    <property type="molecule type" value="Genomic_DNA"/>
</dbReference>
<feature type="non-terminal residue" evidence="2">
    <location>
        <position position="1"/>
    </location>
</feature>
<proteinExistence type="predicted"/>
<dbReference type="InterPro" id="IPR007518">
    <property type="entry name" value="MINDY"/>
</dbReference>
<dbReference type="AlphaFoldDB" id="A0A1E3NV42"/>
<dbReference type="RefSeq" id="XP_019036276.1">
    <property type="nucleotide sequence ID" value="XM_019180806.1"/>
</dbReference>
<dbReference type="GO" id="GO:1990380">
    <property type="term" value="F:K48-linked deubiquitinase activity"/>
    <property type="evidence" value="ECO:0007669"/>
    <property type="project" value="InterPro"/>
</dbReference>
<dbReference type="STRING" id="683960.A0A1E3NV42"/>
<dbReference type="GeneID" id="30198052"/>
<evidence type="ECO:0000259" key="1">
    <source>
        <dbReference type="Pfam" id="PF04424"/>
    </source>
</evidence>
<keyword evidence="3" id="KW-1185">Reference proteome</keyword>
<dbReference type="OrthoDB" id="10261212at2759"/>
<sequence>EIVFKTKTIDFDGRRNILIQNENGPCALLALVNYILLTVDHLSAPEIHDLVALVNSSNEIPLSGLLNYLQQIVTANQRTYGIPPEEVQTTLSFLPSLHEGLNINPQFDGTFSPSHELALFRDFNVPLVHGWLVDPSAPEYRGVIKYNSYETAQNVLVEAYDVEQKANKDSVDLEIIDDSRQIKSFFARTATQLTDYGLHYLRDNLQNNSIAVLFRNDHFATIIKKDNDIYALVTDVGFATKKSFVWESLLSINGANNSFFTGNFSPILEDSSNPFDDSNVDNDDLNSAEERDRALAIAMQEEEDNRV</sequence>
<accession>A0A1E3NV42</accession>
<organism evidence="2 3">
    <name type="scientific">Wickerhamomyces anomalus (strain ATCC 58044 / CBS 1984 / NCYC 433 / NRRL Y-366-8)</name>
    <name type="common">Yeast</name>
    <name type="synonym">Hansenula anomala</name>
    <dbReference type="NCBI Taxonomy" id="683960"/>
    <lineage>
        <taxon>Eukaryota</taxon>
        <taxon>Fungi</taxon>
        <taxon>Dikarya</taxon>
        <taxon>Ascomycota</taxon>
        <taxon>Saccharomycotina</taxon>
        <taxon>Saccharomycetes</taxon>
        <taxon>Phaffomycetales</taxon>
        <taxon>Wickerhamomycetaceae</taxon>
        <taxon>Wickerhamomyces</taxon>
    </lineage>
</organism>
<dbReference type="GO" id="GO:0005829">
    <property type="term" value="C:cytosol"/>
    <property type="evidence" value="ECO:0007669"/>
    <property type="project" value="TreeGrafter"/>
</dbReference>
<dbReference type="Pfam" id="PF04424">
    <property type="entry name" value="MINDY_DUB"/>
    <property type="match status" value="1"/>
</dbReference>
<dbReference type="Proteomes" id="UP000094112">
    <property type="component" value="Unassembled WGS sequence"/>
</dbReference>
<dbReference type="InterPro" id="IPR033979">
    <property type="entry name" value="MINDY_domain"/>
</dbReference>
<evidence type="ECO:0000313" key="3">
    <source>
        <dbReference type="Proteomes" id="UP000094112"/>
    </source>
</evidence>
<gene>
    <name evidence="2" type="ORF">WICANDRAFT_18769</name>
</gene>
<dbReference type="PANTHER" id="PTHR18063:SF6">
    <property type="entry name" value="UBIQUITIN CARBOXYL-TERMINAL HYDROLASE"/>
    <property type="match status" value="1"/>
</dbReference>
<dbReference type="GO" id="GO:0016807">
    <property type="term" value="F:cysteine-type carboxypeptidase activity"/>
    <property type="evidence" value="ECO:0007669"/>
    <property type="project" value="TreeGrafter"/>
</dbReference>
<dbReference type="GO" id="GO:0071944">
    <property type="term" value="C:cell periphery"/>
    <property type="evidence" value="ECO:0007669"/>
    <property type="project" value="TreeGrafter"/>
</dbReference>
<evidence type="ECO:0000313" key="2">
    <source>
        <dbReference type="EMBL" id="ODQ57069.1"/>
    </source>
</evidence>